<evidence type="ECO:0000256" key="1">
    <source>
        <dbReference type="ARBA" id="ARBA00004651"/>
    </source>
</evidence>
<evidence type="ECO:0000313" key="8">
    <source>
        <dbReference type="EMBL" id="MBW8481201.1"/>
    </source>
</evidence>
<proteinExistence type="inferred from homology"/>
<organism evidence="8 9">
    <name type="scientific">Actinomadura parmotrematis</name>
    <dbReference type="NCBI Taxonomy" id="2864039"/>
    <lineage>
        <taxon>Bacteria</taxon>
        <taxon>Bacillati</taxon>
        <taxon>Actinomycetota</taxon>
        <taxon>Actinomycetes</taxon>
        <taxon>Streptosporangiales</taxon>
        <taxon>Thermomonosporaceae</taxon>
        <taxon>Actinomadura</taxon>
    </lineage>
</organism>
<comment type="subcellular location">
    <subcellularLocation>
        <location evidence="1">Cell membrane</location>
        <topology evidence="1">Multi-pass membrane protein</topology>
    </subcellularLocation>
</comment>
<evidence type="ECO:0000256" key="5">
    <source>
        <dbReference type="ARBA" id="ARBA00022989"/>
    </source>
</evidence>
<feature type="transmembrane region" description="Helical" evidence="7">
    <location>
        <begin position="129"/>
        <end position="150"/>
    </location>
</feature>
<keyword evidence="3" id="KW-1003">Cell membrane</keyword>
<dbReference type="EMBL" id="JAIBOA010000001">
    <property type="protein sequence ID" value="MBW8481201.1"/>
    <property type="molecule type" value="Genomic_DNA"/>
</dbReference>
<feature type="transmembrane region" description="Helical" evidence="7">
    <location>
        <begin position="197"/>
        <end position="214"/>
    </location>
</feature>
<feature type="transmembrane region" description="Helical" evidence="7">
    <location>
        <begin position="6"/>
        <end position="23"/>
    </location>
</feature>
<comment type="similarity">
    <text evidence="2">Belongs to the Rht family.</text>
</comment>
<dbReference type="Pfam" id="PF01810">
    <property type="entry name" value="LysE"/>
    <property type="match status" value="1"/>
</dbReference>
<gene>
    <name evidence="8" type="primary">leuE</name>
    <name evidence="8" type="ORF">K1Y72_02385</name>
</gene>
<accession>A0ABS7FLF5</accession>
<feature type="transmembrane region" description="Helical" evidence="7">
    <location>
        <begin position="162"/>
        <end position="188"/>
    </location>
</feature>
<evidence type="ECO:0000256" key="7">
    <source>
        <dbReference type="SAM" id="Phobius"/>
    </source>
</evidence>
<evidence type="ECO:0000256" key="2">
    <source>
        <dbReference type="ARBA" id="ARBA00007928"/>
    </source>
</evidence>
<protein>
    <submittedName>
        <fullName evidence="8">Leucine efflux protein LeuE</fullName>
    </submittedName>
</protein>
<dbReference type="InterPro" id="IPR001123">
    <property type="entry name" value="LeuE-type"/>
</dbReference>
<keyword evidence="9" id="KW-1185">Reference proteome</keyword>
<keyword evidence="6 7" id="KW-0472">Membrane</keyword>
<reference evidence="8 9" key="1">
    <citation type="submission" date="2021-07" db="EMBL/GenBank/DDBJ databases">
        <title>Actinomadura sp. PM05-2 isolated from lichen.</title>
        <authorList>
            <person name="Somphong A."/>
            <person name="Phongsopitanun W."/>
            <person name="Tanasupawat S."/>
            <person name="Peongsungnone V."/>
        </authorList>
    </citation>
    <scope>NUCLEOTIDE SEQUENCE [LARGE SCALE GENOMIC DNA]</scope>
    <source>
        <strain evidence="8 9">PM05-2</strain>
    </source>
</reference>
<sequence>MFFGVVDIWTFTAGAFFIIILPGPNSMYVLSTAARHGIGTGYRAALGVFTGDTLLMVLAATGAASLLRSAPAVFTAIKWAGAAYLAVLGARMIYATVRGRRRRGAAPDPAPAAAGAAAEPATVRPYRKALLLCLLNPKAILFFAAFFVQFVDPGYGTPALPFVVLGLIVQAFSLAHLSALIFGGAFLVRWFRGRRRLAAFATGAVGALFVSFAVKLGTASAG</sequence>
<dbReference type="Proteomes" id="UP000774570">
    <property type="component" value="Unassembled WGS sequence"/>
</dbReference>
<dbReference type="RefSeq" id="WP_220162706.1">
    <property type="nucleotide sequence ID" value="NZ_JAIBOA010000001.1"/>
</dbReference>
<evidence type="ECO:0000313" key="9">
    <source>
        <dbReference type="Proteomes" id="UP000774570"/>
    </source>
</evidence>
<evidence type="ECO:0000256" key="3">
    <source>
        <dbReference type="ARBA" id="ARBA00022475"/>
    </source>
</evidence>
<evidence type="ECO:0000256" key="6">
    <source>
        <dbReference type="ARBA" id="ARBA00023136"/>
    </source>
</evidence>
<dbReference type="PANTHER" id="PTHR30086">
    <property type="entry name" value="ARGININE EXPORTER PROTEIN ARGO"/>
    <property type="match status" value="1"/>
</dbReference>
<feature type="transmembrane region" description="Helical" evidence="7">
    <location>
        <begin position="73"/>
        <end position="94"/>
    </location>
</feature>
<dbReference type="PIRSF" id="PIRSF006324">
    <property type="entry name" value="LeuE"/>
    <property type="match status" value="1"/>
</dbReference>
<evidence type="ECO:0000256" key="4">
    <source>
        <dbReference type="ARBA" id="ARBA00022692"/>
    </source>
</evidence>
<keyword evidence="5 7" id="KW-1133">Transmembrane helix</keyword>
<feature type="transmembrane region" description="Helical" evidence="7">
    <location>
        <begin position="44"/>
        <end position="67"/>
    </location>
</feature>
<dbReference type="NCBIfam" id="NF008201">
    <property type="entry name" value="PRK10958.1"/>
    <property type="match status" value="1"/>
</dbReference>
<dbReference type="PANTHER" id="PTHR30086:SF15">
    <property type="entry name" value="LEUCINE EFFLUX PROTEIN"/>
    <property type="match status" value="1"/>
</dbReference>
<name>A0ABS7FLF5_9ACTN</name>
<keyword evidence="4 7" id="KW-0812">Transmembrane</keyword>
<comment type="caution">
    <text evidence="8">The sequence shown here is derived from an EMBL/GenBank/DDBJ whole genome shotgun (WGS) entry which is preliminary data.</text>
</comment>